<proteinExistence type="predicted"/>
<evidence type="ECO:0000313" key="2">
    <source>
        <dbReference type="Proteomes" id="UP001170310"/>
    </source>
</evidence>
<accession>A0AAW7YYL9</accession>
<sequence>MTVRDTVTTSTTSPAVGSASIRSHSVASALWVVADASLRTTTTPMMLDFRLKFDAGGYATNGNNEIMS</sequence>
<feature type="non-terminal residue" evidence="1">
    <location>
        <position position="68"/>
    </location>
</feature>
<name>A0AAW7YYL9_9STAP</name>
<evidence type="ECO:0000313" key="1">
    <source>
        <dbReference type="EMBL" id="MDO6575446.1"/>
    </source>
</evidence>
<organism evidence="1 2">
    <name type="scientific">Staphylococcus pasteuri_A</name>
    <dbReference type="NCBI Taxonomy" id="3062664"/>
    <lineage>
        <taxon>Bacteria</taxon>
        <taxon>Bacillati</taxon>
        <taxon>Bacillota</taxon>
        <taxon>Bacilli</taxon>
        <taxon>Bacillales</taxon>
        <taxon>Staphylococcaceae</taxon>
        <taxon>Staphylococcus</taxon>
    </lineage>
</organism>
<protein>
    <submittedName>
        <fullName evidence="1">Uncharacterized protein</fullName>
    </submittedName>
</protein>
<reference evidence="1" key="1">
    <citation type="submission" date="2023-07" db="EMBL/GenBank/DDBJ databases">
        <title>Genome content predicts the carbon catabolic preferences of heterotrophic bacteria.</title>
        <authorList>
            <person name="Gralka M."/>
        </authorList>
    </citation>
    <scope>NUCLEOTIDE SEQUENCE</scope>
    <source>
        <strain evidence="1">E2R20</strain>
    </source>
</reference>
<comment type="caution">
    <text evidence="1">The sequence shown here is derived from an EMBL/GenBank/DDBJ whole genome shotgun (WGS) entry which is preliminary data.</text>
</comment>
<dbReference type="EMBL" id="JAUOQO010000691">
    <property type="protein sequence ID" value="MDO6575446.1"/>
    <property type="molecule type" value="Genomic_DNA"/>
</dbReference>
<dbReference type="AlphaFoldDB" id="A0AAW7YYL9"/>
<dbReference type="Proteomes" id="UP001170310">
    <property type="component" value="Unassembled WGS sequence"/>
</dbReference>
<keyword evidence="2" id="KW-1185">Reference proteome</keyword>
<gene>
    <name evidence="1" type="ORF">Q4528_15125</name>
</gene>